<organism>
    <name type="scientific">Serpula lacrymans var. lacrymans (strain S7.9)</name>
    <name type="common">Dry rot fungus</name>
    <dbReference type="NCBI Taxonomy" id="578457"/>
    <lineage>
        <taxon>Eukaryota</taxon>
        <taxon>Fungi</taxon>
        <taxon>Dikarya</taxon>
        <taxon>Basidiomycota</taxon>
        <taxon>Agaricomycotina</taxon>
        <taxon>Agaricomycetes</taxon>
        <taxon>Agaricomycetidae</taxon>
        <taxon>Boletales</taxon>
        <taxon>Coniophorineae</taxon>
        <taxon>Serpulaceae</taxon>
        <taxon>Serpula</taxon>
    </lineage>
</organism>
<dbReference type="Proteomes" id="UP000008064">
    <property type="component" value="Unassembled WGS sequence"/>
</dbReference>
<accession>F8NK76</accession>
<gene>
    <name evidence="1" type="ORF">SERLADRAFT_434247</name>
</gene>
<dbReference type="KEGG" id="sla:SERLADRAFT_434247"/>
<dbReference type="GeneID" id="18814356"/>
<proteinExistence type="predicted"/>
<dbReference type="OrthoDB" id="2688793at2759"/>
<dbReference type="HOGENOM" id="CLU_1846322_0_0_1"/>
<dbReference type="EMBL" id="GL945430">
    <property type="protein sequence ID" value="EGO28342.1"/>
    <property type="molecule type" value="Genomic_DNA"/>
</dbReference>
<name>F8NK76_SERL9</name>
<evidence type="ECO:0000313" key="1">
    <source>
        <dbReference type="EMBL" id="EGO28342.1"/>
    </source>
</evidence>
<sequence>MSTETQLIQSWIKDNGNAKRIILRKVNTIILNIIPDDVSLLACDAWTILADQFDCIDISVQYTIKNQLNDLRMKNAGDTQCYVSVHISANEHLSYMGAPLNNLEAIYLLLCGLPATGLWTCVHKIIDIQPIHFEQLIQQ</sequence>
<dbReference type="Pfam" id="PF14223">
    <property type="entry name" value="Retrotran_gag_2"/>
    <property type="match status" value="1"/>
</dbReference>
<protein>
    <submittedName>
        <fullName evidence="1">Uncharacterized protein</fullName>
    </submittedName>
</protein>
<dbReference type="AlphaFoldDB" id="F8NK76"/>
<dbReference type="RefSeq" id="XP_007314541.1">
    <property type="nucleotide sequence ID" value="XM_007314479.1"/>
</dbReference>
<reference evidence="1" key="1">
    <citation type="submission" date="2011-04" db="EMBL/GenBank/DDBJ databases">
        <title>Evolution of plant cell wall degrading machinery underlies the functional diversity of forest fungi.</title>
        <authorList>
            <consortium name="US DOE Joint Genome Institute (JGI-PGF)"/>
            <person name="Eastwood D.C."/>
            <person name="Floudas D."/>
            <person name="Binder M."/>
            <person name="Majcherczyk A."/>
            <person name="Schneider P."/>
            <person name="Aerts A."/>
            <person name="Asiegbu F.O."/>
            <person name="Baker S.E."/>
            <person name="Barry K."/>
            <person name="Bendiksby M."/>
            <person name="Blumentritt M."/>
            <person name="Coutinho P.M."/>
            <person name="Cullen D."/>
            <person name="Cullen D."/>
            <person name="Gathman A."/>
            <person name="Goodell B."/>
            <person name="Henrissat B."/>
            <person name="Ihrmark K."/>
            <person name="Kauserud H."/>
            <person name="Kohler A."/>
            <person name="LaButti K."/>
            <person name="Lapidus A."/>
            <person name="Lavin J.L."/>
            <person name="Lee Y.-H."/>
            <person name="Lindquist E."/>
            <person name="Lilly W."/>
            <person name="Lucas S."/>
            <person name="Morin E."/>
            <person name="Murat C."/>
            <person name="Oguiza J.A."/>
            <person name="Park J."/>
            <person name="Pisabarro A.G."/>
            <person name="Riley R."/>
            <person name="Rosling A."/>
            <person name="Salamov A."/>
            <person name="Schmidt O."/>
            <person name="Schmutz J."/>
            <person name="Skrede I."/>
            <person name="Stenlid J."/>
            <person name="Wiebenga A."/>
            <person name="Xie X."/>
            <person name="Kues U."/>
            <person name="Hibbett D.S."/>
            <person name="Hoffmeister D."/>
            <person name="Hogberg N."/>
            <person name="Martin F."/>
            <person name="Grigoriev I.V."/>
            <person name="Watkinson S.C."/>
        </authorList>
    </citation>
    <scope>NUCLEOTIDE SEQUENCE</scope>
    <source>
        <strain evidence="1">S7.9</strain>
    </source>
</reference>